<name>A0ACB6FZ55_9PLEO</name>
<organism evidence="1 2">
    <name type="scientific">Alternaria gaisen</name>
    <dbReference type="NCBI Taxonomy" id="167740"/>
    <lineage>
        <taxon>Eukaryota</taxon>
        <taxon>Fungi</taxon>
        <taxon>Dikarya</taxon>
        <taxon>Ascomycota</taxon>
        <taxon>Pezizomycotina</taxon>
        <taxon>Dothideomycetes</taxon>
        <taxon>Pleosporomycetidae</taxon>
        <taxon>Pleosporales</taxon>
        <taxon>Pleosporineae</taxon>
        <taxon>Pleosporaceae</taxon>
        <taxon>Alternaria</taxon>
        <taxon>Alternaria sect. Alternaria</taxon>
    </lineage>
</organism>
<protein>
    <submittedName>
        <fullName evidence="1">Uncharacterized protein</fullName>
    </submittedName>
</protein>
<gene>
    <name evidence="1" type="ORF">AG0111_0g1472</name>
</gene>
<accession>A0ACB6FZ55</accession>
<proteinExistence type="predicted"/>
<dbReference type="EMBL" id="PDWZ02000001">
    <property type="protein sequence ID" value="KAB2109717.1"/>
    <property type="molecule type" value="Genomic_DNA"/>
</dbReference>
<comment type="caution">
    <text evidence="1">The sequence shown here is derived from an EMBL/GenBank/DDBJ whole genome shotgun (WGS) entry which is preliminary data.</text>
</comment>
<reference evidence="1 2" key="1">
    <citation type="journal article" date="2019" name="bioRxiv">
        <title>Genomics, evolutionary history and diagnostics of the Alternaria alternata species group including apple and Asian pear pathotypes.</title>
        <authorList>
            <person name="Armitage A.D."/>
            <person name="Cockerton H.M."/>
            <person name="Sreenivasaprasad S."/>
            <person name="Woodhall J.W."/>
            <person name="Lane C.R."/>
            <person name="Harrison R.J."/>
            <person name="Clarkson J.P."/>
        </authorList>
    </citation>
    <scope>NUCLEOTIDE SEQUENCE [LARGE SCALE GENOMIC DNA]</scope>
    <source>
        <strain evidence="1 2">FERA 650</strain>
    </source>
</reference>
<evidence type="ECO:0000313" key="1">
    <source>
        <dbReference type="EMBL" id="KAB2109717.1"/>
    </source>
</evidence>
<evidence type="ECO:0000313" key="2">
    <source>
        <dbReference type="Proteomes" id="UP000293547"/>
    </source>
</evidence>
<dbReference type="Proteomes" id="UP000293547">
    <property type="component" value="Unassembled WGS sequence"/>
</dbReference>
<sequence length="342" mass="37986">MRALSTVSEGLITCMDTDAAEIQANKGVLLKNPSPCANWGPLQAGITAWPAHDCAACFEYNIPINPAPEQWCRTPNPSDRSFTSDMRNVPQEIQDAIGSDDTDKLLKLLRVHPERSYEELQDSLTTAIATGSLRIIEILLDHGATLKYSSYDELFIREEPAVFKQLIDHGWDINSTEFEQPSVHQALHNERLLRWLLDNGADPNIRSVRRSSCLQPGTALAAAAQLKDPTALQVLLSHGAEMDPLALFHAIKVRGHKNGTATMGVLIDHGADVNYMAKNWATPLIHAVHYRSKEKLLYLLKHGANPTIRGRVRKDTPAECAQRRGDQELFEILKAAEVEHAQ</sequence>
<keyword evidence="2" id="KW-1185">Reference proteome</keyword>